<gene>
    <name evidence="2" type="ORF">LCGC14_2348030</name>
</gene>
<organism evidence="2">
    <name type="scientific">marine sediment metagenome</name>
    <dbReference type="NCBI Taxonomy" id="412755"/>
    <lineage>
        <taxon>unclassified sequences</taxon>
        <taxon>metagenomes</taxon>
        <taxon>ecological metagenomes</taxon>
    </lineage>
</organism>
<dbReference type="SUPFAM" id="SSF51717">
    <property type="entry name" value="Dihydropteroate synthetase-like"/>
    <property type="match status" value="1"/>
</dbReference>
<evidence type="ECO:0000259" key="1">
    <source>
        <dbReference type="PROSITE" id="PS50972"/>
    </source>
</evidence>
<comment type="caution">
    <text evidence="2">The sequence shown here is derived from an EMBL/GenBank/DDBJ whole genome shotgun (WGS) entry which is preliminary data.</text>
</comment>
<dbReference type="InterPro" id="IPR000489">
    <property type="entry name" value="Pterin-binding_dom"/>
</dbReference>
<dbReference type="GO" id="GO:0042558">
    <property type="term" value="P:pteridine-containing compound metabolic process"/>
    <property type="evidence" value="ECO:0007669"/>
    <property type="project" value="InterPro"/>
</dbReference>
<accession>A0A0F9CAS5</accession>
<feature type="domain" description="Pterin-binding" evidence="1">
    <location>
        <begin position="138"/>
        <end position="154"/>
    </location>
</feature>
<reference evidence="2" key="1">
    <citation type="journal article" date="2015" name="Nature">
        <title>Complex archaea that bridge the gap between prokaryotes and eukaryotes.</title>
        <authorList>
            <person name="Spang A."/>
            <person name="Saw J.H."/>
            <person name="Jorgensen S.L."/>
            <person name="Zaremba-Niedzwiedzka K."/>
            <person name="Martijn J."/>
            <person name="Lind A.E."/>
            <person name="van Eijk R."/>
            <person name="Schleper C."/>
            <person name="Guy L."/>
            <person name="Ettema T.J."/>
        </authorList>
    </citation>
    <scope>NUCLEOTIDE SEQUENCE</scope>
</reference>
<dbReference type="InterPro" id="IPR011005">
    <property type="entry name" value="Dihydropteroate_synth-like_sf"/>
</dbReference>
<dbReference type="AlphaFoldDB" id="A0A0F9CAS5"/>
<dbReference type="EMBL" id="LAZR01034124">
    <property type="protein sequence ID" value="KKL46189.1"/>
    <property type="molecule type" value="Genomic_DNA"/>
</dbReference>
<sequence>MTTVHILTIASQKEARQALKEIGVDPAGYAYMAPKMQHVLIKIKDVDVRAANVLKQEMLAKGAEAAVAKWASGFTRPTTDVILMATLKQYSLVLKKLLEQPFGLPRLVEPVKRALDSIRPVKRKIACGRHTLKVGGRTLIMGILNITPDSFSES</sequence>
<evidence type="ECO:0000313" key="2">
    <source>
        <dbReference type="EMBL" id="KKL46189.1"/>
    </source>
</evidence>
<dbReference type="PROSITE" id="PS50972">
    <property type="entry name" value="PTERIN_BINDING"/>
    <property type="match status" value="1"/>
</dbReference>
<protein>
    <recommendedName>
        <fullName evidence="1">Pterin-binding domain-containing protein</fullName>
    </recommendedName>
</protein>
<name>A0A0F9CAS5_9ZZZZ</name>
<dbReference type="Gene3D" id="3.20.20.20">
    <property type="entry name" value="Dihydropteroate synthase-like"/>
    <property type="match status" value="1"/>
</dbReference>
<proteinExistence type="predicted"/>
<feature type="non-terminal residue" evidence="2">
    <location>
        <position position="154"/>
    </location>
</feature>